<protein>
    <submittedName>
        <fullName evidence="4">Cleavage stimulation factor subunit 1</fullName>
    </submittedName>
</protein>
<dbReference type="GO" id="GO:0003723">
    <property type="term" value="F:RNA binding"/>
    <property type="evidence" value="ECO:0007669"/>
    <property type="project" value="TreeGrafter"/>
</dbReference>
<evidence type="ECO:0000256" key="1">
    <source>
        <dbReference type="ARBA" id="ARBA00004123"/>
    </source>
</evidence>
<proteinExistence type="predicted"/>
<keyword evidence="3" id="KW-0539">Nucleus</keyword>
<sequence length="249" mass="28607">MIYDSYVSIANSLINQIKPQFVCVLPEQPLHLKLQIENTIRILREKKMAVIQKVTPGIGIDLEFDAMIRLYFQVSEDETYTCPRENVGQKCHMPIVVMMNETVQQNMENHHDFYDTNTYQCFFSYSPQDQHNNTKCFNSRNSNANVRVWVANCMTGCIKLWDSVSDQCITTFEEAQKTAEDEHLSDTQVLTCTLACFNHRGLCCYLIKGPLAPVAETLWWPSDQNYSPWLTTVLCATSSTHPPPLTYDV</sequence>
<gene>
    <name evidence="4" type="ORF">J0S82_000849</name>
</gene>
<evidence type="ECO:0000313" key="4">
    <source>
        <dbReference type="EMBL" id="KAG8519838.1"/>
    </source>
</evidence>
<dbReference type="InterPro" id="IPR044633">
    <property type="entry name" value="CstF1-like"/>
</dbReference>
<dbReference type="AlphaFoldDB" id="A0A8J6AFH8"/>
<name>A0A8J6AFH8_GALPY</name>
<dbReference type="OrthoDB" id="14421at2759"/>
<accession>A0A8J6AFH8</accession>
<keyword evidence="5" id="KW-1185">Reference proteome</keyword>
<comment type="caution">
    <text evidence="4">The sequence shown here is derived from an EMBL/GenBank/DDBJ whole genome shotgun (WGS) entry which is preliminary data.</text>
</comment>
<evidence type="ECO:0000256" key="2">
    <source>
        <dbReference type="ARBA" id="ARBA00022664"/>
    </source>
</evidence>
<evidence type="ECO:0000256" key="3">
    <source>
        <dbReference type="ARBA" id="ARBA00023242"/>
    </source>
</evidence>
<reference evidence="4" key="1">
    <citation type="journal article" date="2021" name="Evol. Appl.">
        <title>The genome of the Pyrenean desman and the effects of bottlenecks and inbreeding on the genomic landscape of an endangered species.</title>
        <authorList>
            <person name="Escoda L."/>
            <person name="Castresana J."/>
        </authorList>
    </citation>
    <scope>NUCLEOTIDE SEQUENCE</scope>
    <source>
        <strain evidence="4">IBE-C5619</strain>
    </source>
</reference>
<dbReference type="GO" id="GO:0031124">
    <property type="term" value="P:mRNA 3'-end processing"/>
    <property type="evidence" value="ECO:0007669"/>
    <property type="project" value="InterPro"/>
</dbReference>
<feature type="non-terminal residue" evidence="4">
    <location>
        <position position="1"/>
    </location>
</feature>
<organism evidence="4 5">
    <name type="scientific">Galemys pyrenaicus</name>
    <name type="common">Iberian desman</name>
    <name type="synonym">Pyrenean desman</name>
    <dbReference type="NCBI Taxonomy" id="202257"/>
    <lineage>
        <taxon>Eukaryota</taxon>
        <taxon>Metazoa</taxon>
        <taxon>Chordata</taxon>
        <taxon>Craniata</taxon>
        <taxon>Vertebrata</taxon>
        <taxon>Euteleostomi</taxon>
        <taxon>Mammalia</taxon>
        <taxon>Eutheria</taxon>
        <taxon>Laurasiatheria</taxon>
        <taxon>Eulipotyphla</taxon>
        <taxon>Talpidae</taxon>
        <taxon>Galemys</taxon>
    </lineage>
</organism>
<evidence type="ECO:0000313" key="5">
    <source>
        <dbReference type="Proteomes" id="UP000700334"/>
    </source>
</evidence>
<dbReference type="Proteomes" id="UP000700334">
    <property type="component" value="Unassembled WGS sequence"/>
</dbReference>
<dbReference type="PANTHER" id="PTHR44133:SF2">
    <property type="entry name" value="CLEAVAGE STIMULATION FACTOR SUBUNIT 1"/>
    <property type="match status" value="1"/>
</dbReference>
<dbReference type="GO" id="GO:0005848">
    <property type="term" value="C:mRNA cleavage stimulating factor complex"/>
    <property type="evidence" value="ECO:0007669"/>
    <property type="project" value="InterPro"/>
</dbReference>
<keyword evidence="2" id="KW-0507">mRNA processing</keyword>
<comment type="subcellular location">
    <subcellularLocation>
        <location evidence="1">Nucleus</location>
    </subcellularLocation>
</comment>
<dbReference type="EMBL" id="JAGFMF010011592">
    <property type="protein sequence ID" value="KAG8519838.1"/>
    <property type="molecule type" value="Genomic_DNA"/>
</dbReference>
<dbReference type="PANTHER" id="PTHR44133">
    <property type="entry name" value="CLEAVAGE STIMULATION FACTOR SUBUNIT 1"/>
    <property type="match status" value="1"/>
</dbReference>